<accession>A0AAD8SHP7</accession>
<name>A0AAD8SHP7_LOLMU</name>
<evidence type="ECO:0000256" key="2">
    <source>
        <dbReference type="ARBA" id="ARBA00012958"/>
    </source>
</evidence>
<evidence type="ECO:0000256" key="7">
    <source>
        <dbReference type="SAM" id="MobiDB-lite"/>
    </source>
</evidence>
<evidence type="ECO:0000256" key="1">
    <source>
        <dbReference type="ARBA" id="ARBA00005017"/>
    </source>
</evidence>
<feature type="compositionally biased region" description="Low complexity" evidence="7">
    <location>
        <begin position="208"/>
        <end position="217"/>
    </location>
</feature>
<evidence type="ECO:0000256" key="5">
    <source>
        <dbReference type="ARBA" id="ARBA00022777"/>
    </source>
</evidence>
<reference evidence="8" key="1">
    <citation type="submission" date="2023-07" db="EMBL/GenBank/DDBJ databases">
        <title>A chromosome-level genome assembly of Lolium multiflorum.</title>
        <authorList>
            <person name="Chen Y."/>
            <person name="Copetti D."/>
            <person name="Kolliker R."/>
            <person name="Studer B."/>
        </authorList>
    </citation>
    <scope>NUCLEOTIDE SEQUENCE</scope>
    <source>
        <strain evidence="8">02402/16</strain>
        <tissue evidence="8">Leaf</tissue>
    </source>
</reference>
<keyword evidence="4" id="KW-0547">Nucleotide-binding</keyword>
<dbReference type="InterPro" id="IPR035102">
    <property type="entry name" value="Phosphomevalonate_kinase"/>
</dbReference>
<evidence type="ECO:0000256" key="3">
    <source>
        <dbReference type="ARBA" id="ARBA00022679"/>
    </source>
</evidence>
<sequence length="233" mass="24730">MVSSPLRPSDAALSPIKPPSKTLRNKPRVVSAPGKVLVAGGYLVLELPNPGIVLSTTARFYAIVRPIHDELSPGSWAWVRESGNPFVEQAIQFSIAAAKAIVTDKEKKDTLDKLLLQGLNITILGSNDFYSYRKQNLVDPFLASLLFLAGFAHLALFFSCGGRWVPSHVSPGAPRLPTAGDSILRLVGDGSRRCFGKKKVEPEVKGDGAPVPAVAAEEGAKPTATPVAGGESH</sequence>
<protein>
    <recommendedName>
        <fullName evidence="2">phosphomevalonate kinase</fullName>
        <ecNumber evidence="2">2.7.4.2</ecNumber>
    </recommendedName>
</protein>
<evidence type="ECO:0000313" key="8">
    <source>
        <dbReference type="EMBL" id="KAK1651463.1"/>
    </source>
</evidence>
<keyword evidence="6" id="KW-0067">ATP-binding</keyword>
<feature type="region of interest" description="Disordered" evidence="7">
    <location>
        <begin position="202"/>
        <end position="233"/>
    </location>
</feature>
<keyword evidence="9" id="KW-1185">Reference proteome</keyword>
<comment type="pathway">
    <text evidence="1">Isoprenoid biosynthesis; isopentenyl diphosphate biosynthesis via mevalonate pathway; isopentenyl diphosphate from (R)-mevalonate: step 2/3.</text>
</comment>
<dbReference type="GO" id="GO:0004631">
    <property type="term" value="F:phosphomevalonate kinase activity"/>
    <property type="evidence" value="ECO:0007669"/>
    <property type="project" value="UniProtKB-EC"/>
</dbReference>
<dbReference type="GO" id="GO:0010142">
    <property type="term" value="P:farnesyl diphosphate biosynthetic process, mevalonate pathway"/>
    <property type="evidence" value="ECO:0007669"/>
    <property type="project" value="TreeGrafter"/>
</dbReference>
<organism evidence="8 9">
    <name type="scientific">Lolium multiflorum</name>
    <name type="common">Italian ryegrass</name>
    <name type="synonym">Lolium perenne subsp. multiflorum</name>
    <dbReference type="NCBI Taxonomy" id="4521"/>
    <lineage>
        <taxon>Eukaryota</taxon>
        <taxon>Viridiplantae</taxon>
        <taxon>Streptophyta</taxon>
        <taxon>Embryophyta</taxon>
        <taxon>Tracheophyta</taxon>
        <taxon>Spermatophyta</taxon>
        <taxon>Magnoliopsida</taxon>
        <taxon>Liliopsida</taxon>
        <taxon>Poales</taxon>
        <taxon>Poaceae</taxon>
        <taxon>BOP clade</taxon>
        <taxon>Pooideae</taxon>
        <taxon>Poodae</taxon>
        <taxon>Poeae</taxon>
        <taxon>Poeae Chloroplast Group 2 (Poeae type)</taxon>
        <taxon>Loliodinae</taxon>
        <taxon>Loliinae</taxon>
        <taxon>Lolium</taxon>
    </lineage>
</organism>
<gene>
    <name evidence="8" type="ORF">QYE76_069268</name>
</gene>
<dbReference type="PANTHER" id="PTHR31814">
    <property type="match status" value="1"/>
</dbReference>
<comment type="caution">
    <text evidence="8">The sequence shown here is derived from an EMBL/GenBank/DDBJ whole genome shotgun (WGS) entry which is preliminary data.</text>
</comment>
<proteinExistence type="predicted"/>
<dbReference type="Gene3D" id="3.30.230.10">
    <property type="match status" value="1"/>
</dbReference>
<dbReference type="InterPro" id="IPR020568">
    <property type="entry name" value="Ribosomal_Su5_D2-typ_SF"/>
</dbReference>
<dbReference type="InterPro" id="IPR014721">
    <property type="entry name" value="Ribsml_uS5_D2-typ_fold_subgr"/>
</dbReference>
<evidence type="ECO:0000256" key="4">
    <source>
        <dbReference type="ARBA" id="ARBA00022741"/>
    </source>
</evidence>
<dbReference type="AlphaFoldDB" id="A0AAD8SHP7"/>
<dbReference type="GO" id="GO:0005777">
    <property type="term" value="C:peroxisome"/>
    <property type="evidence" value="ECO:0007669"/>
    <property type="project" value="TreeGrafter"/>
</dbReference>
<keyword evidence="3" id="KW-0808">Transferase</keyword>
<evidence type="ECO:0000256" key="6">
    <source>
        <dbReference type="ARBA" id="ARBA00022840"/>
    </source>
</evidence>
<dbReference type="Proteomes" id="UP001231189">
    <property type="component" value="Unassembled WGS sequence"/>
</dbReference>
<dbReference type="SUPFAM" id="SSF54211">
    <property type="entry name" value="Ribosomal protein S5 domain 2-like"/>
    <property type="match status" value="1"/>
</dbReference>
<dbReference type="GO" id="GO:0019287">
    <property type="term" value="P:isopentenyl diphosphate biosynthetic process, mevalonate pathway"/>
    <property type="evidence" value="ECO:0007669"/>
    <property type="project" value="TreeGrafter"/>
</dbReference>
<dbReference type="EC" id="2.7.4.2" evidence="2"/>
<feature type="region of interest" description="Disordered" evidence="7">
    <location>
        <begin position="1"/>
        <end position="26"/>
    </location>
</feature>
<keyword evidence="5" id="KW-0418">Kinase</keyword>
<evidence type="ECO:0000313" key="9">
    <source>
        <dbReference type="Proteomes" id="UP001231189"/>
    </source>
</evidence>
<dbReference type="PANTHER" id="PTHR31814:SF2">
    <property type="entry name" value="PHOSPHOMEVALONATE KINASE"/>
    <property type="match status" value="1"/>
</dbReference>
<dbReference type="GO" id="GO:0005524">
    <property type="term" value="F:ATP binding"/>
    <property type="evidence" value="ECO:0007669"/>
    <property type="project" value="UniProtKB-KW"/>
</dbReference>
<dbReference type="EMBL" id="JAUUTY010000004">
    <property type="protein sequence ID" value="KAK1651463.1"/>
    <property type="molecule type" value="Genomic_DNA"/>
</dbReference>